<keyword evidence="3" id="KW-1185">Reference proteome</keyword>
<dbReference type="EMBL" id="JLXW01000002">
    <property type="protein sequence ID" value="KBZ68970.1"/>
    <property type="molecule type" value="Genomic_DNA"/>
</dbReference>
<protein>
    <submittedName>
        <fullName evidence="2">Uncharacterized protein</fullName>
    </submittedName>
</protein>
<evidence type="ECO:0000313" key="2">
    <source>
        <dbReference type="EMBL" id="KBZ68970.1"/>
    </source>
</evidence>
<organism evidence="2 3">
    <name type="scientific">Mycobacterium [tuberculosis] TKK-01-0051</name>
    <dbReference type="NCBI Taxonomy" id="1324261"/>
    <lineage>
        <taxon>Bacteria</taxon>
        <taxon>Bacillati</taxon>
        <taxon>Actinomycetota</taxon>
        <taxon>Actinomycetes</taxon>
        <taxon>Mycobacteriales</taxon>
        <taxon>Mycobacteriaceae</taxon>
        <taxon>Mycobacterium</taxon>
        <taxon>Mycobacterium avium complex (MAC)</taxon>
    </lineage>
</organism>
<dbReference type="RefSeq" id="WP_007773004.1">
    <property type="nucleotide sequence ID" value="NZ_KK328284.1"/>
</dbReference>
<name>A0A051UIV5_9MYCO</name>
<reference evidence="2 3" key="1">
    <citation type="submission" date="2014-04" db="EMBL/GenBank/DDBJ databases">
        <title>The Genome Sequence of Mycobacterium tuberculosis TKK-01-0051.</title>
        <authorList>
            <consortium name="The Broad Institute Genomics Platform"/>
            <consortium name="The Broad Institute Genome Sequencing Center for Infectious Disease"/>
            <person name="Earl A.M."/>
            <person name="Cohen K."/>
            <person name="Pym A."/>
            <person name="Bishai W."/>
            <person name="Maharaj K."/>
            <person name="Desjardins C."/>
            <person name="Abeel T."/>
            <person name="Young S."/>
            <person name="Zeng Q."/>
            <person name="Gargeya S."/>
            <person name="Abouelleil A."/>
            <person name="Alvarado L."/>
            <person name="Chapman S.B."/>
            <person name="Gainer-Dewar J."/>
            <person name="Goldberg J."/>
            <person name="Griggs A."/>
            <person name="Gujja S."/>
            <person name="Hansen M."/>
            <person name="Howarth C."/>
            <person name="Imamovic A."/>
            <person name="Larimer J."/>
            <person name="Murphy C."/>
            <person name="Naylor J."/>
            <person name="Pearson M."/>
            <person name="Poon T.W."/>
            <person name="Priest M."/>
            <person name="Roberts A."/>
            <person name="Saif S."/>
            <person name="Shea T."/>
            <person name="Sykes S."/>
            <person name="Wortman J."/>
            <person name="Nusbaum C."/>
            <person name="Birren B."/>
        </authorList>
    </citation>
    <scope>NUCLEOTIDE SEQUENCE [LARGE SCALE GENOMIC DNA]</scope>
    <source>
        <strain evidence="2 3">TKK-01-0051</strain>
    </source>
</reference>
<comment type="caution">
    <text evidence="2">The sequence shown here is derived from an EMBL/GenBank/DDBJ whole genome shotgun (WGS) entry which is preliminary data.</text>
</comment>
<dbReference type="HOGENOM" id="CLU_2180992_0_0_11"/>
<dbReference type="PATRIC" id="fig|1324261.3.peg.1544"/>
<feature type="compositionally biased region" description="Low complexity" evidence="1">
    <location>
        <begin position="87"/>
        <end position="101"/>
    </location>
</feature>
<feature type="region of interest" description="Disordered" evidence="1">
    <location>
        <begin position="87"/>
        <end position="109"/>
    </location>
</feature>
<gene>
    <name evidence="2" type="ORF">K875_01528</name>
</gene>
<proteinExistence type="predicted"/>
<dbReference type="GeneID" id="31528361"/>
<evidence type="ECO:0000313" key="3">
    <source>
        <dbReference type="Proteomes" id="UP000025947"/>
    </source>
</evidence>
<sequence length="109" mass="11616">MLVCAVCSAGFYGRSDAVYCSAACRQKAHRARTAEGLAALASRRRLGTHPQRSVSRADLHATRRRAHAAVDRARELCGVSAEQLRRAQGAQQQRAHAGATAVAPTGHGR</sequence>
<evidence type="ECO:0000256" key="1">
    <source>
        <dbReference type="SAM" id="MobiDB-lite"/>
    </source>
</evidence>
<dbReference type="Proteomes" id="UP000025947">
    <property type="component" value="Unassembled WGS sequence"/>
</dbReference>
<accession>A0A051UIV5</accession>
<dbReference type="AlphaFoldDB" id="A0A051UIV5"/>